<keyword evidence="2 4" id="KW-0812">Transmembrane</keyword>
<dbReference type="RefSeq" id="XP_001030134.1">
    <property type="nucleotide sequence ID" value="XM_001030134.1"/>
</dbReference>
<feature type="compositionally biased region" description="Low complexity" evidence="1">
    <location>
        <begin position="24"/>
        <end position="45"/>
    </location>
</feature>
<evidence type="ECO:0000313" key="4">
    <source>
        <dbReference type="EMBL" id="EAR82471.1"/>
    </source>
</evidence>
<proteinExistence type="predicted"/>
<protein>
    <submittedName>
        <fullName evidence="4">Transmembrane protein, putative</fullName>
    </submittedName>
</protein>
<name>Q22AY7_TETTS</name>
<evidence type="ECO:0000256" key="1">
    <source>
        <dbReference type="SAM" id="MobiDB-lite"/>
    </source>
</evidence>
<evidence type="ECO:0000256" key="3">
    <source>
        <dbReference type="SAM" id="SignalP"/>
    </source>
</evidence>
<dbReference type="InParanoid" id="Q22AY7"/>
<feature type="region of interest" description="Disordered" evidence="1">
    <location>
        <begin position="24"/>
        <end position="54"/>
    </location>
</feature>
<dbReference type="InterPro" id="IPR009030">
    <property type="entry name" value="Growth_fac_rcpt_cys_sf"/>
</dbReference>
<feature type="chain" id="PRO_5004200998" evidence="3">
    <location>
        <begin position="23"/>
        <end position="452"/>
    </location>
</feature>
<reference evidence="5" key="1">
    <citation type="journal article" date="2006" name="PLoS Biol.">
        <title>Macronuclear genome sequence of the ciliate Tetrahymena thermophila, a model eukaryote.</title>
        <authorList>
            <person name="Eisen J.A."/>
            <person name="Coyne R.S."/>
            <person name="Wu M."/>
            <person name="Wu D."/>
            <person name="Thiagarajan M."/>
            <person name="Wortman J.R."/>
            <person name="Badger J.H."/>
            <person name="Ren Q."/>
            <person name="Amedeo P."/>
            <person name="Jones K.M."/>
            <person name="Tallon L.J."/>
            <person name="Delcher A.L."/>
            <person name="Salzberg S.L."/>
            <person name="Silva J.C."/>
            <person name="Haas B.J."/>
            <person name="Majoros W.H."/>
            <person name="Farzad M."/>
            <person name="Carlton J.M."/>
            <person name="Smith R.K. Jr."/>
            <person name="Garg J."/>
            <person name="Pearlman R.E."/>
            <person name="Karrer K.M."/>
            <person name="Sun L."/>
            <person name="Manning G."/>
            <person name="Elde N.C."/>
            <person name="Turkewitz A.P."/>
            <person name="Asai D.J."/>
            <person name="Wilkes D.E."/>
            <person name="Wang Y."/>
            <person name="Cai H."/>
            <person name="Collins K."/>
            <person name="Stewart B.A."/>
            <person name="Lee S.R."/>
            <person name="Wilamowska K."/>
            <person name="Weinberg Z."/>
            <person name="Ruzzo W.L."/>
            <person name="Wloga D."/>
            <person name="Gaertig J."/>
            <person name="Frankel J."/>
            <person name="Tsao C.-C."/>
            <person name="Gorovsky M.A."/>
            <person name="Keeling P.J."/>
            <person name="Waller R.F."/>
            <person name="Patron N.J."/>
            <person name="Cherry J.M."/>
            <person name="Stover N.A."/>
            <person name="Krieger C.J."/>
            <person name="del Toro C."/>
            <person name="Ryder H.F."/>
            <person name="Williamson S.C."/>
            <person name="Barbeau R.A."/>
            <person name="Hamilton E.P."/>
            <person name="Orias E."/>
        </authorList>
    </citation>
    <scope>NUCLEOTIDE SEQUENCE [LARGE SCALE GENOMIC DNA]</scope>
    <source>
        <strain evidence="5">SB210</strain>
    </source>
</reference>
<evidence type="ECO:0000256" key="2">
    <source>
        <dbReference type="SAM" id="Phobius"/>
    </source>
</evidence>
<dbReference type="SUPFAM" id="SSF57184">
    <property type="entry name" value="Growth factor receptor domain"/>
    <property type="match status" value="1"/>
</dbReference>
<sequence length="452" mass="51894">MKVNLLVYCILIIFSTNNTCLGQQDQSQNSNQPANPPQNAGQSQNLGQPSKQNPPPNPCDLSICNNCDNLNNICIECYGGYSLQSNGTCESSKNFENRGDTYSKVIGILNIIFIVSVHFGWYFFSRKNVENFIDDIQNTIKYDQQITNQQIGFVQQNGNQQIHLRNGASNDFETQSQNSKFNQHLNAKNKHQNNNQSPIQVPAYDMDKQNGPSPDLTNLYIQNQNSNQQDNNIFVPQFQQQPFVPQQIKQVKQKQVVESYGGNQEYLNGYYLTQAGDYSFREFKMYHRIKHVMINFIILQRLFTSLFSRINVRGDDNDGFQGKEFMFLGLIIVVALYWAFTLIPPVIIKIFSCCCCLNKEPNGRCSSIFIGFLFYFFSLILTALTTSIIFKMTGFESQVFVLLCFTAQIIIAFFDKKSIEVMKKYRGSWFETLVKFRKIDFYSTSKHFSGGN</sequence>
<feature type="transmembrane region" description="Helical" evidence="2">
    <location>
        <begin position="395"/>
        <end position="414"/>
    </location>
</feature>
<dbReference type="Proteomes" id="UP000009168">
    <property type="component" value="Unassembled WGS sequence"/>
</dbReference>
<keyword evidence="2" id="KW-0472">Membrane</keyword>
<gene>
    <name evidence="4" type="ORF">TTHERM_01141620</name>
</gene>
<keyword evidence="3" id="KW-0732">Signal</keyword>
<evidence type="ECO:0000313" key="5">
    <source>
        <dbReference type="Proteomes" id="UP000009168"/>
    </source>
</evidence>
<keyword evidence="5" id="KW-1185">Reference proteome</keyword>
<organism evidence="4 5">
    <name type="scientific">Tetrahymena thermophila (strain SB210)</name>
    <dbReference type="NCBI Taxonomy" id="312017"/>
    <lineage>
        <taxon>Eukaryota</taxon>
        <taxon>Sar</taxon>
        <taxon>Alveolata</taxon>
        <taxon>Ciliophora</taxon>
        <taxon>Intramacronucleata</taxon>
        <taxon>Oligohymenophorea</taxon>
        <taxon>Hymenostomatida</taxon>
        <taxon>Tetrahymenina</taxon>
        <taxon>Tetrahymenidae</taxon>
        <taxon>Tetrahymena</taxon>
    </lineage>
</organism>
<dbReference type="HOGENOM" id="CLU_606226_0_0_1"/>
<dbReference type="AlphaFoldDB" id="Q22AY7"/>
<accession>Q22AY7</accession>
<dbReference type="EMBL" id="GG662685">
    <property type="protein sequence ID" value="EAR82471.1"/>
    <property type="molecule type" value="Genomic_DNA"/>
</dbReference>
<keyword evidence="2" id="KW-1133">Transmembrane helix</keyword>
<dbReference type="KEGG" id="tet:TTHERM_01141620"/>
<feature type="transmembrane region" description="Helical" evidence="2">
    <location>
        <begin position="292"/>
        <end position="310"/>
    </location>
</feature>
<feature type="signal peptide" evidence="3">
    <location>
        <begin position="1"/>
        <end position="22"/>
    </location>
</feature>
<feature type="transmembrane region" description="Helical" evidence="2">
    <location>
        <begin position="325"/>
        <end position="347"/>
    </location>
</feature>
<dbReference type="GeneID" id="7836026"/>
<feature type="transmembrane region" description="Helical" evidence="2">
    <location>
        <begin position="368"/>
        <end position="389"/>
    </location>
</feature>
<feature type="transmembrane region" description="Helical" evidence="2">
    <location>
        <begin position="105"/>
        <end position="124"/>
    </location>
</feature>